<sequence length="241" mass="26454">MSSMKYKHHILLLWLMLCFPGNTTSSWLWFGVAPDNLVGKMSCANISVIPARQLEICKRRPELLGSISRGSRTAIRECQDQFRNERWNCSTKGHTTVFGKELTRASRETAFIHAISSAGLTFSVTRGCSAGELRGCSCDPSLSRSSSDEGWQWGGCSDNVHYGITFCRKFVDAAENGRSVSSLMNLHNNEAGRQVCHISTSLPAVLGCVGISYILRLRVLILLVAACSSLSKERSLCVGTK</sequence>
<dbReference type="GO" id="GO:0060828">
    <property type="term" value="P:regulation of canonical Wnt signaling pathway"/>
    <property type="evidence" value="ECO:0007669"/>
    <property type="project" value="Ensembl"/>
</dbReference>
<evidence type="ECO:0000256" key="6">
    <source>
        <dbReference type="ARBA" id="ARBA00022687"/>
    </source>
</evidence>
<dbReference type="GO" id="GO:0005109">
    <property type="term" value="F:frizzled binding"/>
    <property type="evidence" value="ECO:0007669"/>
    <property type="project" value="TreeGrafter"/>
</dbReference>
<name>A0A8C4Q7U4_EPTBU</name>
<dbReference type="OMA" id="NVEHMEN"/>
<dbReference type="GO" id="GO:0072498">
    <property type="term" value="P:embryonic skeletal joint development"/>
    <property type="evidence" value="ECO:0007669"/>
    <property type="project" value="Ensembl"/>
</dbReference>
<dbReference type="PANTHER" id="PTHR12027">
    <property type="entry name" value="WNT RELATED"/>
    <property type="match status" value="1"/>
</dbReference>
<feature type="signal peptide" evidence="10">
    <location>
        <begin position="1"/>
        <end position="25"/>
    </location>
</feature>
<keyword evidence="3 9" id="KW-0217">Developmental protein</keyword>
<reference evidence="11" key="1">
    <citation type="submission" date="2025-08" db="UniProtKB">
        <authorList>
            <consortium name="Ensembl"/>
        </authorList>
    </citation>
    <scope>IDENTIFICATION</scope>
</reference>
<dbReference type="PANTHER" id="PTHR12027:SF70">
    <property type="entry name" value="PROTEIN WNT-16"/>
    <property type="match status" value="1"/>
</dbReference>
<comment type="function">
    <text evidence="9">Ligand for members of the frizzled family of seven transmembrane receptors.</text>
</comment>
<dbReference type="AlphaFoldDB" id="A0A8C4Q7U4"/>
<evidence type="ECO:0000256" key="1">
    <source>
        <dbReference type="ARBA" id="ARBA00004498"/>
    </source>
</evidence>
<keyword evidence="8" id="KW-0449">Lipoprotein</keyword>
<dbReference type="GO" id="GO:0030282">
    <property type="term" value="P:bone mineralization"/>
    <property type="evidence" value="ECO:0007669"/>
    <property type="project" value="Ensembl"/>
</dbReference>
<dbReference type="GO" id="GO:1990523">
    <property type="term" value="P:bone regeneration"/>
    <property type="evidence" value="ECO:0007669"/>
    <property type="project" value="Ensembl"/>
</dbReference>
<evidence type="ECO:0000256" key="8">
    <source>
        <dbReference type="ARBA" id="ARBA00023288"/>
    </source>
</evidence>
<dbReference type="GO" id="GO:0007219">
    <property type="term" value="P:Notch signaling pathway"/>
    <property type="evidence" value="ECO:0007669"/>
    <property type="project" value="Ensembl"/>
</dbReference>
<keyword evidence="10" id="KW-0732">Signal</keyword>
<evidence type="ECO:0000256" key="2">
    <source>
        <dbReference type="ARBA" id="ARBA00005683"/>
    </source>
</evidence>
<dbReference type="GO" id="GO:0060218">
    <property type="term" value="P:hematopoietic stem cell differentiation"/>
    <property type="evidence" value="ECO:0007669"/>
    <property type="project" value="Ensembl"/>
</dbReference>
<dbReference type="GO" id="GO:0060349">
    <property type="term" value="P:bone morphogenesis"/>
    <property type="evidence" value="ECO:0007669"/>
    <property type="project" value="Ensembl"/>
</dbReference>
<feature type="chain" id="PRO_5034320660" description="Protein Wnt" evidence="10">
    <location>
        <begin position="26"/>
        <end position="241"/>
    </location>
</feature>
<protein>
    <recommendedName>
        <fullName evidence="9">Protein Wnt</fullName>
    </recommendedName>
</protein>
<proteinExistence type="inferred from homology"/>
<dbReference type="Pfam" id="PF00110">
    <property type="entry name" value="wnt"/>
    <property type="match status" value="1"/>
</dbReference>
<keyword evidence="5" id="KW-0272">Extracellular matrix</keyword>
<evidence type="ECO:0000256" key="10">
    <source>
        <dbReference type="SAM" id="SignalP"/>
    </source>
</evidence>
<dbReference type="Proteomes" id="UP000694388">
    <property type="component" value="Unplaced"/>
</dbReference>
<dbReference type="GO" id="GO:0030182">
    <property type="term" value="P:neuron differentiation"/>
    <property type="evidence" value="ECO:0007669"/>
    <property type="project" value="TreeGrafter"/>
</dbReference>
<dbReference type="GO" id="GO:0060070">
    <property type="term" value="P:canonical Wnt signaling pathway"/>
    <property type="evidence" value="ECO:0007669"/>
    <property type="project" value="TreeGrafter"/>
</dbReference>
<evidence type="ECO:0000256" key="9">
    <source>
        <dbReference type="RuleBase" id="RU003500"/>
    </source>
</evidence>
<evidence type="ECO:0000256" key="4">
    <source>
        <dbReference type="ARBA" id="ARBA00022525"/>
    </source>
</evidence>
<organism evidence="11 12">
    <name type="scientific">Eptatretus burgeri</name>
    <name type="common">Inshore hagfish</name>
    <dbReference type="NCBI Taxonomy" id="7764"/>
    <lineage>
        <taxon>Eukaryota</taxon>
        <taxon>Metazoa</taxon>
        <taxon>Chordata</taxon>
        <taxon>Craniata</taxon>
        <taxon>Vertebrata</taxon>
        <taxon>Cyclostomata</taxon>
        <taxon>Myxini</taxon>
        <taxon>Myxiniformes</taxon>
        <taxon>Myxinidae</taxon>
        <taxon>Eptatretinae</taxon>
        <taxon>Eptatretus</taxon>
    </lineage>
</organism>
<dbReference type="GO" id="GO:0045165">
    <property type="term" value="P:cell fate commitment"/>
    <property type="evidence" value="ECO:0007669"/>
    <property type="project" value="TreeGrafter"/>
</dbReference>
<keyword evidence="7" id="KW-1015">Disulfide bond</keyword>
<keyword evidence="6 9" id="KW-0879">Wnt signaling pathway</keyword>
<keyword evidence="12" id="KW-1185">Reference proteome</keyword>
<evidence type="ECO:0000256" key="3">
    <source>
        <dbReference type="ARBA" id="ARBA00022473"/>
    </source>
</evidence>
<evidence type="ECO:0000313" key="12">
    <source>
        <dbReference type="Proteomes" id="UP000694388"/>
    </source>
</evidence>
<dbReference type="Ensembl" id="ENSEBUT00000011893.1">
    <property type="protein sequence ID" value="ENSEBUP00000011326.1"/>
    <property type="gene ID" value="ENSEBUG00000007276.1"/>
</dbReference>
<evidence type="ECO:0000256" key="7">
    <source>
        <dbReference type="ARBA" id="ARBA00023157"/>
    </source>
</evidence>
<dbReference type="GO" id="GO:0030500">
    <property type="term" value="P:regulation of bone mineralization"/>
    <property type="evidence" value="ECO:0007669"/>
    <property type="project" value="Ensembl"/>
</dbReference>
<comment type="subcellular location">
    <subcellularLocation>
        <location evidence="1 9">Secreted</location>
        <location evidence="1 9">Extracellular space</location>
        <location evidence="1 9">Extracellular matrix</location>
    </subcellularLocation>
</comment>
<keyword evidence="4" id="KW-0964">Secreted</keyword>
<dbReference type="PRINTS" id="PR01349">
    <property type="entry name" value="WNTPROTEIN"/>
</dbReference>
<evidence type="ECO:0000313" key="11">
    <source>
        <dbReference type="Ensembl" id="ENSEBUP00000011326.1"/>
    </source>
</evidence>
<dbReference type="GeneTree" id="ENSGT00940000157480"/>
<accession>A0A8C4Q7U4</accession>
<comment type="similarity">
    <text evidence="2 9">Belongs to the Wnt family.</text>
</comment>
<dbReference type="GO" id="GO:0005615">
    <property type="term" value="C:extracellular space"/>
    <property type="evidence" value="ECO:0007669"/>
    <property type="project" value="TreeGrafter"/>
</dbReference>
<dbReference type="GO" id="GO:0005125">
    <property type="term" value="F:cytokine activity"/>
    <property type="evidence" value="ECO:0007669"/>
    <property type="project" value="TreeGrafter"/>
</dbReference>
<dbReference type="SMART" id="SM00097">
    <property type="entry name" value="WNT1"/>
    <property type="match status" value="1"/>
</dbReference>
<evidence type="ECO:0000256" key="5">
    <source>
        <dbReference type="ARBA" id="ARBA00022530"/>
    </source>
</evidence>
<dbReference type="GO" id="GO:1902036">
    <property type="term" value="P:regulation of hematopoietic stem cell differentiation"/>
    <property type="evidence" value="ECO:0007669"/>
    <property type="project" value="Ensembl"/>
</dbReference>
<dbReference type="InterPro" id="IPR005817">
    <property type="entry name" value="Wnt"/>
</dbReference>
<reference evidence="11" key="2">
    <citation type="submission" date="2025-09" db="UniProtKB">
        <authorList>
            <consortium name="Ensembl"/>
        </authorList>
    </citation>
    <scope>IDENTIFICATION</scope>
</reference>